<name>A0ABD2MKW7_9CUCU</name>
<sequence length="133" mass="15854">MPCDSIQDINQTLSSFELFINTYENFDKFLEEPSTEDIKNCFKLAHFIERTALHFESKDIIDRWMVLLHKRFENEGRNFSCYNAEFLKIACDQILGKFFEQQLADINVIDVCVRIYTSLLPKSRFQTFCQICW</sequence>
<keyword evidence="2" id="KW-1185">Reference proteome</keyword>
<protein>
    <submittedName>
        <fullName evidence="1">Uncharacterized protein</fullName>
    </submittedName>
</protein>
<organism evidence="1 2">
    <name type="scientific">Cryptolaemus montrouzieri</name>
    <dbReference type="NCBI Taxonomy" id="559131"/>
    <lineage>
        <taxon>Eukaryota</taxon>
        <taxon>Metazoa</taxon>
        <taxon>Ecdysozoa</taxon>
        <taxon>Arthropoda</taxon>
        <taxon>Hexapoda</taxon>
        <taxon>Insecta</taxon>
        <taxon>Pterygota</taxon>
        <taxon>Neoptera</taxon>
        <taxon>Endopterygota</taxon>
        <taxon>Coleoptera</taxon>
        <taxon>Polyphaga</taxon>
        <taxon>Cucujiformia</taxon>
        <taxon>Coccinelloidea</taxon>
        <taxon>Coccinellidae</taxon>
        <taxon>Scymninae</taxon>
        <taxon>Scymnini</taxon>
        <taxon>Cryptolaemus</taxon>
    </lineage>
</organism>
<dbReference type="Proteomes" id="UP001516400">
    <property type="component" value="Unassembled WGS sequence"/>
</dbReference>
<reference evidence="1 2" key="1">
    <citation type="journal article" date="2021" name="BMC Biol.">
        <title>Horizontally acquired antibacterial genes associated with adaptive radiation of ladybird beetles.</title>
        <authorList>
            <person name="Li H.S."/>
            <person name="Tang X.F."/>
            <person name="Huang Y.H."/>
            <person name="Xu Z.Y."/>
            <person name="Chen M.L."/>
            <person name="Du X.Y."/>
            <person name="Qiu B.Y."/>
            <person name="Chen P.T."/>
            <person name="Zhang W."/>
            <person name="Slipinski A."/>
            <person name="Escalona H.E."/>
            <person name="Waterhouse R.M."/>
            <person name="Zwick A."/>
            <person name="Pang H."/>
        </authorList>
    </citation>
    <scope>NUCLEOTIDE SEQUENCE [LARGE SCALE GENOMIC DNA]</scope>
    <source>
        <strain evidence="1">SYSU2018</strain>
    </source>
</reference>
<accession>A0ABD2MKW7</accession>
<comment type="caution">
    <text evidence="1">The sequence shown here is derived from an EMBL/GenBank/DDBJ whole genome shotgun (WGS) entry which is preliminary data.</text>
</comment>
<evidence type="ECO:0000313" key="1">
    <source>
        <dbReference type="EMBL" id="KAL3267046.1"/>
    </source>
</evidence>
<gene>
    <name evidence="1" type="ORF">HHI36_011188</name>
</gene>
<proteinExistence type="predicted"/>
<dbReference type="EMBL" id="JABFTP020000001">
    <property type="protein sequence ID" value="KAL3267046.1"/>
    <property type="molecule type" value="Genomic_DNA"/>
</dbReference>
<evidence type="ECO:0000313" key="2">
    <source>
        <dbReference type="Proteomes" id="UP001516400"/>
    </source>
</evidence>
<dbReference type="AlphaFoldDB" id="A0ABD2MKW7"/>